<evidence type="ECO:0000313" key="3">
    <source>
        <dbReference type="Proteomes" id="UP000716291"/>
    </source>
</evidence>
<evidence type="ECO:0000256" key="1">
    <source>
        <dbReference type="SAM" id="MobiDB-lite"/>
    </source>
</evidence>
<dbReference type="Proteomes" id="UP000716291">
    <property type="component" value="Unassembled WGS sequence"/>
</dbReference>
<proteinExistence type="predicted"/>
<comment type="caution">
    <text evidence="2">The sequence shown here is derived from an EMBL/GenBank/DDBJ whole genome shotgun (WGS) entry which is preliminary data.</text>
</comment>
<organism evidence="2 3">
    <name type="scientific">Rhizopus oryzae</name>
    <name type="common">Mucormycosis agent</name>
    <name type="synonym">Rhizopus arrhizus var. delemar</name>
    <dbReference type="NCBI Taxonomy" id="64495"/>
    <lineage>
        <taxon>Eukaryota</taxon>
        <taxon>Fungi</taxon>
        <taxon>Fungi incertae sedis</taxon>
        <taxon>Mucoromycota</taxon>
        <taxon>Mucoromycotina</taxon>
        <taxon>Mucoromycetes</taxon>
        <taxon>Mucorales</taxon>
        <taxon>Mucorineae</taxon>
        <taxon>Rhizopodaceae</taxon>
        <taxon>Rhizopus</taxon>
    </lineage>
</organism>
<reference evidence="2" key="1">
    <citation type="journal article" date="2020" name="Microb. Genom.">
        <title>Genetic diversity of clinical and environmental Mucorales isolates obtained from an investigation of mucormycosis cases among solid organ transplant recipients.</title>
        <authorList>
            <person name="Nguyen M.H."/>
            <person name="Kaul D."/>
            <person name="Muto C."/>
            <person name="Cheng S.J."/>
            <person name="Richter R.A."/>
            <person name="Bruno V.M."/>
            <person name="Liu G."/>
            <person name="Beyhan S."/>
            <person name="Sundermann A.J."/>
            <person name="Mounaud S."/>
            <person name="Pasculle A.W."/>
            <person name="Nierman W.C."/>
            <person name="Driscoll E."/>
            <person name="Cumbie R."/>
            <person name="Clancy C.J."/>
            <person name="Dupont C.L."/>
        </authorList>
    </citation>
    <scope>NUCLEOTIDE SEQUENCE</scope>
    <source>
        <strain evidence="2">GL11</strain>
    </source>
</reference>
<evidence type="ECO:0000313" key="2">
    <source>
        <dbReference type="EMBL" id="KAG1302488.1"/>
    </source>
</evidence>
<feature type="region of interest" description="Disordered" evidence="1">
    <location>
        <begin position="83"/>
        <end position="102"/>
    </location>
</feature>
<dbReference type="OrthoDB" id="2253354at2759"/>
<keyword evidence="3" id="KW-1185">Reference proteome</keyword>
<accession>A0A9P6X086</accession>
<name>A0A9P6X086_RHIOR</name>
<dbReference type="EMBL" id="JAANQT010002411">
    <property type="protein sequence ID" value="KAG1302488.1"/>
    <property type="molecule type" value="Genomic_DNA"/>
</dbReference>
<gene>
    <name evidence="2" type="ORF">G6F64_010883</name>
</gene>
<sequence length="114" mass="13272">MMWTVFGSLALHLTWRKIDYREYKEKTQQKIQVMEEVAQCLEKGEGINESLRNEIKAVIRNELSLADEEEEEENNSILVKILRASTPEPTPDKQAASEDVTEGKWFEQKTPVYL</sequence>
<protein>
    <submittedName>
        <fullName evidence="2">Uncharacterized protein</fullName>
    </submittedName>
</protein>
<dbReference type="AlphaFoldDB" id="A0A9P6X086"/>